<keyword evidence="1" id="KW-1133">Transmembrane helix</keyword>
<keyword evidence="5" id="KW-1185">Reference proteome</keyword>
<dbReference type="InterPro" id="IPR027787">
    <property type="entry name" value="Alpha/beta-hydrolase_catalytic"/>
</dbReference>
<evidence type="ECO:0000256" key="1">
    <source>
        <dbReference type="SAM" id="Phobius"/>
    </source>
</evidence>
<dbReference type="Pfam" id="PF10081">
    <property type="entry name" value="Abhydrolase_9"/>
    <property type="match status" value="1"/>
</dbReference>
<dbReference type="Pfam" id="PF15420">
    <property type="entry name" value="Abhydrolase_9_N"/>
    <property type="match status" value="1"/>
</dbReference>
<evidence type="ECO:0000313" key="4">
    <source>
        <dbReference type="EMBL" id="SMQ59490.1"/>
    </source>
</evidence>
<feature type="domain" description="Alpha/beta-hydrolase N-terminal" evidence="3">
    <location>
        <begin position="60"/>
        <end position="267"/>
    </location>
</feature>
<evidence type="ECO:0000259" key="3">
    <source>
        <dbReference type="Pfam" id="PF15420"/>
    </source>
</evidence>
<feature type="transmembrane region" description="Helical" evidence="1">
    <location>
        <begin position="191"/>
        <end position="212"/>
    </location>
</feature>
<feature type="domain" description="Alpha/beta-hydrolase catalytic" evidence="2">
    <location>
        <begin position="284"/>
        <end position="571"/>
    </location>
</feature>
<feature type="transmembrane region" description="Helical" evidence="1">
    <location>
        <begin position="106"/>
        <end position="129"/>
    </location>
</feature>
<feature type="transmembrane region" description="Helical" evidence="1">
    <location>
        <begin position="150"/>
        <end position="179"/>
    </location>
</feature>
<dbReference type="InterPro" id="IPR012037">
    <property type="entry name" value="Alpha/beta-hydrolase_fam"/>
</dbReference>
<gene>
    <name evidence="4" type="ORF">SAMN06295905_0238</name>
</gene>
<keyword evidence="1" id="KW-0812">Transmembrane</keyword>
<name>A0A1Y6EF13_9HYPH</name>
<accession>A0A1Y6EF13</accession>
<feature type="transmembrane region" description="Helical" evidence="1">
    <location>
        <begin position="40"/>
        <end position="61"/>
    </location>
</feature>
<sequence>MRTQPIDRIPPLGFPALMTTIPSPEQSRWSRWANAVWDRVAYHLSPPGLLVGAIFFALSLTPSLLPRTEIVQGVLSGCCFAVGYGFGNLGHWLWNYLGLKVPPGPVTRALGVLAALACIILMLVALWHSNTWQNSVRSVMGLMPVDRSQPLLIAAMAFPVGAGLLIAGKILVTLIRIVWRWLTPHLPRRAAFVLATAIVLLLGSILVNNLFLRMALRAADNFYQQLDALVSSEAEPPSAWYQTGSDQSLIDWDTIGRDSRVYVRSGPDAAKIRAVTGQPAIEPLRTYVGLRSAPTAQDRANLALAELQRIGAFERSVLVLVMPVGTGWVDRAAIDTLEYLHHGDVASVAVQYSYLTSVLSLWIEPELGTETAQALFNTVYGYWTQLPRDSRPRLYLHGLSLGALASQNSTTVYDVLADPFDGALWAGPPFSSSVWSRMTENRQPGTPAWLPRFGNSSSVRFMNQSGARGWDGLAWGPMRILFLQYASDPIVFFSFDADWRRPDWLDAPRGPDVSPALNWYPVVTFLQLALDAALAQTAPVGYGHVYAPAHYIDAWTAVTQPPDWTPASLEALKRAINPQDYAVIRK</sequence>
<dbReference type="RefSeq" id="WP_244557402.1">
    <property type="nucleotide sequence ID" value="NZ_FXWK01000001.1"/>
</dbReference>
<protein>
    <submittedName>
        <fullName evidence="4">Uncharacterized membrane protein</fullName>
    </submittedName>
</protein>
<dbReference type="AlphaFoldDB" id="A0A1Y6EF13"/>
<evidence type="ECO:0000259" key="2">
    <source>
        <dbReference type="Pfam" id="PF10081"/>
    </source>
</evidence>
<dbReference type="Proteomes" id="UP000194474">
    <property type="component" value="Unassembled WGS sequence"/>
</dbReference>
<proteinExistence type="predicted"/>
<dbReference type="EMBL" id="FXWK01000001">
    <property type="protein sequence ID" value="SMQ59490.1"/>
    <property type="molecule type" value="Genomic_DNA"/>
</dbReference>
<reference evidence="5" key="1">
    <citation type="submission" date="2017-04" db="EMBL/GenBank/DDBJ databases">
        <authorList>
            <person name="Varghese N."/>
            <person name="Submissions S."/>
        </authorList>
    </citation>
    <scope>NUCLEOTIDE SEQUENCE [LARGE SCALE GENOMIC DNA]</scope>
</reference>
<organism evidence="4 5">
    <name type="scientific">Devosia lucknowensis</name>
    <dbReference type="NCBI Taxonomy" id="1096929"/>
    <lineage>
        <taxon>Bacteria</taxon>
        <taxon>Pseudomonadati</taxon>
        <taxon>Pseudomonadota</taxon>
        <taxon>Alphaproteobacteria</taxon>
        <taxon>Hyphomicrobiales</taxon>
        <taxon>Devosiaceae</taxon>
        <taxon>Devosia</taxon>
    </lineage>
</organism>
<keyword evidence="1" id="KW-0472">Membrane</keyword>
<feature type="transmembrane region" description="Helical" evidence="1">
    <location>
        <begin position="73"/>
        <end position="94"/>
    </location>
</feature>
<dbReference type="InterPro" id="IPR027788">
    <property type="entry name" value="Alpha/beta-hydrolase_N_dom"/>
</dbReference>
<evidence type="ECO:0000313" key="5">
    <source>
        <dbReference type="Proteomes" id="UP000194474"/>
    </source>
</evidence>
<dbReference type="PIRSF" id="PIRSF007542">
    <property type="entry name" value="UCP007542"/>
    <property type="match status" value="1"/>
</dbReference>